<feature type="domain" description="HTH luxR-type" evidence="5">
    <location>
        <begin position="40"/>
        <end position="97"/>
    </location>
</feature>
<dbReference type="Pfam" id="PF04545">
    <property type="entry name" value="Sigma70_r4"/>
    <property type="match status" value="1"/>
</dbReference>
<name>A0A9D0ZIA8_9FIRM</name>
<accession>A0A9D0ZIA8</accession>
<reference evidence="6" key="2">
    <citation type="journal article" date="2021" name="PeerJ">
        <title>Extensive microbial diversity within the chicken gut microbiome revealed by metagenomics and culture.</title>
        <authorList>
            <person name="Gilroy R."/>
            <person name="Ravi A."/>
            <person name="Getino M."/>
            <person name="Pursley I."/>
            <person name="Horton D.L."/>
            <person name="Alikhan N.F."/>
            <person name="Baker D."/>
            <person name="Gharbi K."/>
            <person name="Hall N."/>
            <person name="Watson M."/>
            <person name="Adriaenssens E.M."/>
            <person name="Foster-Nyarko E."/>
            <person name="Jarju S."/>
            <person name="Secka A."/>
            <person name="Antonio M."/>
            <person name="Oren A."/>
            <person name="Chaudhuri R.R."/>
            <person name="La Ragione R."/>
            <person name="Hildebrand F."/>
            <person name="Pallen M.J."/>
        </authorList>
    </citation>
    <scope>NUCLEOTIDE SEQUENCE</scope>
    <source>
        <strain evidence="6">ChiSjej1B19-3389</strain>
    </source>
</reference>
<evidence type="ECO:0000313" key="7">
    <source>
        <dbReference type="Proteomes" id="UP000886787"/>
    </source>
</evidence>
<dbReference type="InterPro" id="IPR007630">
    <property type="entry name" value="RNA_pol_sigma70_r4"/>
</dbReference>
<dbReference type="GO" id="GO:0003677">
    <property type="term" value="F:DNA binding"/>
    <property type="evidence" value="ECO:0007669"/>
    <property type="project" value="UniProtKB-KW"/>
</dbReference>
<sequence length="97" mass="11381">MPSNRVLSLDNFTGDLYSLRQYNLHGGNEKEIQRMKRFLEKALHAELTPRQRQCLTLYYFEGLSMTEIGRKLGISTSAVSRHIKRALRCLRARSIYY</sequence>
<protein>
    <submittedName>
        <fullName evidence="6">Sigma-70 family RNA polymerase sigma factor</fullName>
    </submittedName>
</protein>
<dbReference type="PROSITE" id="PS50043">
    <property type="entry name" value="HTH_LUXR_2"/>
    <property type="match status" value="1"/>
</dbReference>
<keyword evidence="4" id="KW-0804">Transcription</keyword>
<dbReference type="Gene3D" id="1.10.10.10">
    <property type="entry name" value="Winged helix-like DNA-binding domain superfamily/Winged helix DNA-binding domain"/>
    <property type="match status" value="1"/>
</dbReference>
<dbReference type="NCBIfam" id="TIGR02937">
    <property type="entry name" value="sigma70-ECF"/>
    <property type="match status" value="1"/>
</dbReference>
<dbReference type="AlphaFoldDB" id="A0A9D0ZIA8"/>
<evidence type="ECO:0000256" key="3">
    <source>
        <dbReference type="ARBA" id="ARBA00023125"/>
    </source>
</evidence>
<comment type="caution">
    <text evidence="6">The sequence shown here is derived from an EMBL/GenBank/DDBJ whole genome shotgun (WGS) entry which is preliminary data.</text>
</comment>
<dbReference type="CDD" id="cd06171">
    <property type="entry name" value="Sigma70_r4"/>
    <property type="match status" value="1"/>
</dbReference>
<dbReference type="InterPro" id="IPR036388">
    <property type="entry name" value="WH-like_DNA-bd_sf"/>
</dbReference>
<evidence type="ECO:0000256" key="2">
    <source>
        <dbReference type="ARBA" id="ARBA00023082"/>
    </source>
</evidence>
<organism evidence="6 7">
    <name type="scientific">Candidatus Scatavimonas merdigallinarum</name>
    <dbReference type="NCBI Taxonomy" id="2840914"/>
    <lineage>
        <taxon>Bacteria</taxon>
        <taxon>Bacillati</taxon>
        <taxon>Bacillota</taxon>
        <taxon>Clostridia</taxon>
        <taxon>Eubacteriales</taxon>
        <taxon>Oscillospiraceae</taxon>
        <taxon>Oscillospiraceae incertae sedis</taxon>
        <taxon>Candidatus Scatavimonas</taxon>
    </lineage>
</organism>
<dbReference type="SMART" id="SM00421">
    <property type="entry name" value="HTH_LUXR"/>
    <property type="match status" value="1"/>
</dbReference>
<dbReference type="PANTHER" id="PTHR30385">
    <property type="entry name" value="SIGMA FACTOR F FLAGELLAR"/>
    <property type="match status" value="1"/>
</dbReference>
<dbReference type="InterPro" id="IPR000792">
    <property type="entry name" value="Tscrpt_reg_LuxR_C"/>
</dbReference>
<keyword evidence="2" id="KW-0731">Sigma factor</keyword>
<evidence type="ECO:0000259" key="5">
    <source>
        <dbReference type="PROSITE" id="PS50043"/>
    </source>
</evidence>
<evidence type="ECO:0000313" key="6">
    <source>
        <dbReference type="EMBL" id="HIQ81102.1"/>
    </source>
</evidence>
<evidence type="ECO:0000256" key="1">
    <source>
        <dbReference type="ARBA" id="ARBA00023015"/>
    </source>
</evidence>
<reference evidence="6" key="1">
    <citation type="submission" date="2020-10" db="EMBL/GenBank/DDBJ databases">
        <authorList>
            <person name="Gilroy R."/>
        </authorList>
    </citation>
    <scope>NUCLEOTIDE SEQUENCE</scope>
    <source>
        <strain evidence="6">ChiSjej1B19-3389</strain>
    </source>
</reference>
<keyword evidence="1" id="KW-0805">Transcription regulation</keyword>
<evidence type="ECO:0000256" key="4">
    <source>
        <dbReference type="ARBA" id="ARBA00023163"/>
    </source>
</evidence>
<proteinExistence type="predicted"/>
<dbReference type="GO" id="GO:0006352">
    <property type="term" value="P:DNA-templated transcription initiation"/>
    <property type="evidence" value="ECO:0007669"/>
    <property type="project" value="InterPro"/>
</dbReference>
<dbReference type="EMBL" id="DVFW01000038">
    <property type="protein sequence ID" value="HIQ81102.1"/>
    <property type="molecule type" value="Genomic_DNA"/>
</dbReference>
<dbReference type="InterPro" id="IPR013324">
    <property type="entry name" value="RNA_pol_sigma_r3/r4-like"/>
</dbReference>
<keyword evidence="3" id="KW-0238">DNA-binding</keyword>
<dbReference type="Proteomes" id="UP000886787">
    <property type="component" value="Unassembled WGS sequence"/>
</dbReference>
<gene>
    <name evidence="6" type="ORF">IAD32_07465</name>
</gene>
<dbReference type="PANTHER" id="PTHR30385:SF7">
    <property type="entry name" value="RNA POLYMERASE SIGMA FACTOR FLIA"/>
    <property type="match status" value="1"/>
</dbReference>
<dbReference type="GO" id="GO:0016987">
    <property type="term" value="F:sigma factor activity"/>
    <property type="evidence" value="ECO:0007669"/>
    <property type="project" value="UniProtKB-KW"/>
</dbReference>
<dbReference type="InterPro" id="IPR014284">
    <property type="entry name" value="RNA_pol_sigma-70_dom"/>
</dbReference>
<dbReference type="SUPFAM" id="SSF88659">
    <property type="entry name" value="Sigma3 and sigma4 domains of RNA polymerase sigma factors"/>
    <property type="match status" value="1"/>
</dbReference>